<keyword evidence="1" id="KW-1133">Transmembrane helix</keyword>
<keyword evidence="1" id="KW-0812">Transmembrane</keyword>
<accession>A0A0G0X6K3</accession>
<name>A0A0G0X6K3_9BACT</name>
<protein>
    <submittedName>
        <fullName evidence="2">Uncharacterized protein</fullName>
    </submittedName>
</protein>
<feature type="transmembrane region" description="Helical" evidence="1">
    <location>
        <begin position="6"/>
        <end position="25"/>
    </location>
</feature>
<proteinExistence type="predicted"/>
<comment type="caution">
    <text evidence="2">The sequence shown here is derived from an EMBL/GenBank/DDBJ whole genome shotgun (WGS) entry which is preliminary data.</text>
</comment>
<dbReference type="EMBL" id="LCAB01000007">
    <property type="protein sequence ID" value="KKR83267.1"/>
    <property type="molecule type" value="Genomic_DNA"/>
</dbReference>
<sequence>MVESKLKLVMLVLIVIGATVTLTLMTSQSKPVERKLSAEDTEAVIRAKDVYRKGKEGEMDLSSGPCLSNDLMPGWVADVVSSPRTLEDDLPHNQCAAFLEGRAEHFVELDQKGNLVRVR</sequence>
<dbReference type="Proteomes" id="UP000034601">
    <property type="component" value="Unassembled WGS sequence"/>
</dbReference>
<evidence type="ECO:0000313" key="2">
    <source>
        <dbReference type="EMBL" id="KKR83267.1"/>
    </source>
</evidence>
<evidence type="ECO:0000313" key="3">
    <source>
        <dbReference type="Proteomes" id="UP000034601"/>
    </source>
</evidence>
<dbReference type="AlphaFoldDB" id="A0A0G0X6K3"/>
<gene>
    <name evidence="2" type="ORF">UU29_C0007G0137</name>
</gene>
<evidence type="ECO:0000256" key="1">
    <source>
        <dbReference type="SAM" id="Phobius"/>
    </source>
</evidence>
<organism evidence="2 3">
    <name type="scientific">Candidatus Daviesbacteria bacterium GW2011_GWA2_40_9</name>
    <dbReference type="NCBI Taxonomy" id="1618424"/>
    <lineage>
        <taxon>Bacteria</taxon>
        <taxon>Candidatus Daviesiibacteriota</taxon>
    </lineage>
</organism>
<keyword evidence="1" id="KW-0472">Membrane</keyword>
<reference evidence="2 3" key="1">
    <citation type="journal article" date="2015" name="Nature">
        <title>rRNA introns, odd ribosomes, and small enigmatic genomes across a large radiation of phyla.</title>
        <authorList>
            <person name="Brown C.T."/>
            <person name="Hug L.A."/>
            <person name="Thomas B.C."/>
            <person name="Sharon I."/>
            <person name="Castelle C.J."/>
            <person name="Singh A."/>
            <person name="Wilkins M.J."/>
            <person name="Williams K.H."/>
            <person name="Banfield J.F."/>
        </authorList>
    </citation>
    <scope>NUCLEOTIDE SEQUENCE [LARGE SCALE GENOMIC DNA]</scope>
</reference>